<dbReference type="RefSeq" id="WP_386774753.1">
    <property type="nucleotide sequence ID" value="NZ_JBHRUG010000027.1"/>
</dbReference>
<evidence type="ECO:0000313" key="2">
    <source>
        <dbReference type="Proteomes" id="UP001595579"/>
    </source>
</evidence>
<organism evidence="1 2">
    <name type="scientific">Litchfieldella rifensis</name>
    <dbReference type="NCBI Taxonomy" id="762643"/>
    <lineage>
        <taxon>Bacteria</taxon>
        <taxon>Pseudomonadati</taxon>
        <taxon>Pseudomonadota</taxon>
        <taxon>Gammaproteobacteria</taxon>
        <taxon>Oceanospirillales</taxon>
        <taxon>Halomonadaceae</taxon>
        <taxon>Litchfieldella</taxon>
    </lineage>
</organism>
<keyword evidence="1" id="KW-0449">Lipoprotein</keyword>
<name>A0ABV7LQB4_9GAMM</name>
<dbReference type="PROSITE" id="PS51257">
    <property type="entry name" value="PROKAR_LIPOPROTEIN"/>
    <property type="match status" value="1"/>
</dbReference>
<evidence type="ECO:0000313" key="1">
    <source>
        <dbReference type="EMBL" id="MFC3284608.1"/>
    </source>
</evidence>
<proteinExistence type="predicted"/>
<sequence>MNPALKWMPLVVSIALVATGCARDGYYHDRNIDYTEAHNAAPLQLPRSSDAIRSHSLMPVPEASREFRTPDDGFVPPRPQDAGVAMQAYVERREIGAQRWLVVDAAPGEVWPRLEDFASSRGLTVTASDASRGVLTTDSGTLSVRTGLKASVSEVRCEQGGRTDDACLAALERYLSARGQSATASSLASRQATASTNPVHLERRNDDWLLLVEADAERTWAELSDRLEASFDQQGLEMLQQQDPATLAFVVDYLPRARRAGGILSTLLSPVTDQSPARLRLTLEPASGQTLVRVSNESERAFTADDSREFLERVAALLR</sequence>
<gene>
    <name evidence="1" type="ORF">ACFOEV_13445</name>
</gene>
<dbReference type="InterPro" id="IPR042268">
    <property type="entry name" value="BamC_C"/>
</dbReference>
<comment type="caution">
    <text evidence="1">The sequence shown here is derived from an EMBL/GenBank/DDBJ whole genome shotgun (WGS) entry which is preliminary data.</text>
</comment>
<keyword evidence="2" id="KW-1185">Reference proteome</keyword>
<accession>A0ABV7LQB4</accession>
<reference evidence="2" key="1">
    <citation type="journal article" date="2019" name="Int. J. Syst. Evol. Microbiol.">
        <title>The Global Catalogue of Microorganisms (GCM) 10K type strain sequencing project: providing services to taxonomists for standard genome sequencing and annotation.</title>
        <authorList>
            <consortium name="The Broad Institute Genomics Platform"/>
            <consortium name="The Broad Institute Genome Sequencing Center for Infectious Disease"/>
            <person name="Wu L."/>
            <person name="Ma J."/>
        </authorList>
    </citation>
    <scope>NUCLEOTIDE SEQUENCE [LARGE SCALE GENOMIC DNA]</scope>
    <source>
        <strain evidence="2">CECT 7698</strain>
    </source>
</reference>
<dbReference type="Proteomes" id="UP001595579">
    <property type="component" value="Unassembled WGS sequence"/>
</dbReference>
<protein>
    <submittedName>
        <fullName evidence="1">Lipoprotein, NlpB</fullName>
    </submittedName>
</protein>
<dbReference type="EMBL" id="JBHRUG010000027">
    <property type="protein sequence ID" value="MFC3284608.1"/>
    <property type="molecule type" value="Genomic_DNA"/>
</dbReference>
<dbReference type="Gene3D" id="3.30.310.170">
    <property type="entry name" value="Outer membrane protein assembly factor BamC"/>
    <property type="match status" value="1"/>
</dbReference>